<dbReference type="Proteomes" id="UP001219525">
    <property type="component" value="Unassembled WGS sequence"/>
</dbReference>
<dbReference type="EMBL" id="JARJCW010000042">
    <property type="protein sequence ID" value="KAJ7205760.1"/>
    <property type="molecule type" value="Genomic_DNA"/>
</dbReference>
<dbReference type="AlphaFoldDB" id="A0AAD6V8I8"/>
<keyword evidence="1" id="KW-0732">Signal</keyword>
<keyword evidence="3" id="KW-1185">Reference proteome</keyword>
<evidence type="ECO:0000256" key="1">
    <source>
        <dbReference type="SAM" id="SignalP"/>
    </source>
</evidence>
<evidence type="ECO:0000313" key="3">
    <source>
        <dbReference type="Proteomes" id="UP001219525"/>
    </source>
</evidence>
<proteinExistence type="predicted"/>
<protein>
    <submittedName>
        <fullName evidence="2">Uncharacterized protein</fullName>
    </submittedName>
</protein>
<feature type="chain" id="PRO_5042127090" evidence="1">
    <location>
        <begin position="27"/>
        <end position="115"/>
    </location>
</feature>
<feature type="signal peptide" evidence="1">
    <location>
        <begin position="1"/>
        <end position="26"/>
    </location>
</feature>
<sequence length="115" mass="10966">MGRSLPSVSLSAVLAFVAVAAALSQADQNIAGRNPVGLALPVAARATSSSSATAPPPASSASASSAASSTASDLSASAASRSASERSSITSAASNAIFSASAGAFNLFKIPLQGL</sequence>
<gene>
    <name evidence="2" type="ORF">GGX14DRAFT_568649</name>
</gene>
<organism evidence="2 3">
    <name type="scientific">Mycena pura</name>
    <dbReference type="NCBI Taxonomy" id="153505"/>
    <lineage>
        <taxon>Eukaryota</taxon>
        <taxon>Fungi</taxon>
        <taxon>Dikarya</taxon>
        <taxon>Basidiomycota</taxon>
        <taxon>Agaricomycotina</taxon>
        <taxon>Agaricomycetes</taxon>
        <taxon>Agaricomycetidae</taxon>
        <taxon>Agaricales</taxon>
        <taxon>Marasmiineae</taxon>
        <taxon>Mycenaceae</taxon>
        <taxon>Mycena</taxon>
    </lineage>
</organism>
<comment type="caution">
    <text evidence="2">The sequence shown here is derived from an EMBL/GenBank/DDBJ whole genome shotgun (WGS) entry which is preliminary data.</text>
</comment>
<evidence type="ECO:0000313" key="2">
    <source>
        <dbReference type="EMBL" id="KAJ7205760.1"/>
    </source>
</evidence>
<accession>A0AAD6V8I8</accession>
<reference evidence="2" key="1">
    <citation type="submission" date="2023-03" db="EMBL/GenBank/DDBJ databases">
        <title>Massive genome expansion in bonnet fungi (Mycena s.s.) driven by repeated elements and novel gene families across ecological guilds.</title>
        <authorList>
            <consortium name="Lawrence Berkeley National Laboratory"/>
            <person name="Harder C.B."/>
            <person name="Miyauchi S."/>
            <person name="Viragh M."/>
            <person name="Kuo A."/>
            <person name="Thoen E."/>
            <person name="Andreopoulos B."/>
            <person name="Lu D."/>
            <person name="Skrede I."/>
            <person name="Drula E."/>
            <person name="Henrissat B."/>
            <person name="Morin E."/>
            <person name="Kohler A."/>
            <person name="Barry K."/>
            <person name="LaButti K."/>
            <person name="Morin E."/>
            <person name="Salamov A."/>
            <person name="Lipzen A."/>
            <person name="Mereny Z."/>
            <person name="Hegedus B."/>
            <person name="Baldrian P."/>
            <person name="Stursova M."/>
            <person name="Weitz H."/>
            <person name="Taylor A."/>
            <person name="Grigoriev I.V."/>
            <person name="Nagy L.G."/>
            <person name="Martin F."/>
            <person name="Kauserud H."/>
        </authorList>
    </citation>
    <scope>NUCLEOTIDE SEQUENCE</scope>
    <source>
        <strain evidence="2">9144</strain>
    </source>
</reference>
<name>A0AAD6V8I8_9AGAR</name>